<name>A0AAN6SP28_9PEZI</name>
<keyword evidence="6" id="KW-1185">Reference proteome</keyword>
<evidence type="ECO:0000256" key="2">
    <source>
        <dbReference type="ARBA" id="ARBA00022801"/>
    </source>
</evidence>
<dbReference type="InterPro" id="IPR029058">
    <property type="entry name" value="AB_hydrolase_fold"/>
</dbReference>
<keyword evidence="3" id="KW-0732">Signal</keyword>
<evidence type="ECO:0000259" key="4">
    <source>
        <dbReference type="Pfam" id="PF00135"/>
    </source>
</evidence>
<dbReference type="Pfam" id="PF00135">
    <property type="entry name" value="COesterase"/>
    <property type="match status" value="2"/>
</dbReference>
<feature type="domain" description="Carboxylesterase type B" evidence="4">
    <location>
        <begin position="34"/>
        <end position="361"/>
    </location>
</feature>
<dbReference type="InterPro" id="IPR002018">
    <property type="entry name" value="CarbesteraseB"/>
</dbReference>
<sequence>MKPCFVANTALAAAASLPGSAWAAPQLWQVGQPVQTTSGILHGQASEGAPLVSEYLGIPYAKPPIGCRRFQPPQRLLRRKSNVNTTSFGFHCIQTPTTPFTKEQAAAVGMPESANLVYEAFGLYPGGRGPLSEDCLTLNVWSKPQTGDAKKAVLFWIHGGSYKHGGSGLPGYNGKWIADSSDLVVVSVNYRLNIFGFPGNPQSSSNLGLQDIRMAMEWVRDNIERFGGDKHRITMAGQSAGAGLVDYYSYAYVSDPIANGFILQSGVAKGSSAPIDTATAQKSWLGLAGKLGCPNKTVSDETFHCMTGKPAADLVAGLGSEMTFVPVADNSLVFEDYAARQSAKGGYIVGANDNEAGLMYMWYPNASPELVAKLNDVAINCPAAERASRALAGGHPTWRYRYFGDFPNLALSTKPRSGSYHMAEIPMYFNTTPQAAVTSTSQQVAVGNYMRGAFAAFAKDTTAGLLSYDGWPIYNTQSKTLVRLAFENQTGTNLERGDLYDGGC</sequence>
<evidence type="ECO:0000256" key="1">
    <source>
        <dbReference type="ARBA" id="ARBA00005964"/>
    </source>
</evidence>
<evidence type="ECO:0000256" key="3">
    <source>
        <dbReference type="SAM" id="SignalP"/>
    </source>
</evidence>
<organism evidence="5 6">
    <name type="scientific">Parachaetomium inaequale</name>
    <dbReference type="NCBI Taxonomy" id="2588326"/>
    <lineage>
        <taxon>Eukaryota</taxon>
        <taxon>Fungi</taxon>
        <taxon>Dikarya</taxon>
        <taxon>Ascomycota</taxon>
        <taxon>Pezizomycotina</taxon>
        <taxon>Sordariomycetes</taxon>
        <taxon>Sordariomycetidae</taxon>
        <taxon>Sordariales</taxon>
        <taxon>Chaetomiaceae</taxon>
        <taxon>Parachaetomium</taxon>
    </lineage>
</organism>
<feature type="domain" description="Carboxylesterase type B" evidence="4">
    <location>
        <begin position="367"/>
        <end position="495"/>
    </location>
</feature>
<dbReference type="PANTHER" id="PTHR43918">
    <property type="entry name" value="ACETYLCHOLINESTERASE"/>
    <property type="match status" value="1"/>
</dbReference>
<dbReference type="InterPro" id="IPR050654">
    <property type="entry name" value="AChE-related_enzymes"/>
</dbReference>
<evidence type="ECO:0000313" key="5">
    <source>
        <dbReference type="EMBL" id="KAK4034452.1"/>
    </source>
</evidence>
<protein>
    <submittedName>
        <fullName evidence="5">Cholinesterase</fullName>
    </submittedName>
</protein>
<gene>
    <name evidence="5" type="ORF">C8A01DRAFT_49162</name>
</gene>
<dbReference type="AlphaFoldDB" id="A0AAN6SP28"/>
<proteinExistence type="inferred from homology"/>
<comment type="caution">
    <text evidence="5">The sequence shown here is derived from an EMBL/GenBank/DDBJ whole genome shotgun (WGS) entry which is preliminary data.</text>
</comment>
<dbReference type="GO" id="GO:0052689">
    <property type="term" value="F:carboxylic ester hydrolase activity"/>
    <property type="evidence" value="ECO:0007669"/>
    <property type="project" value="TreeGrafter"/>
</dbReference>
<keyword evidence="2" id="KW-0378">Hydrolase</keyword>
<feature type="chain" id="PRO_5042906951" evidence="3">
    <location>
        <begin position="24"/>
        <end position="504"/>
    </location>
</feature>
<dbReference type="SUPFAM" id="SSF53474">
    <property type="entry name" value="alpha/beta-Hydrolases"/>
    <property type="match status" value="1"/>
</dbReference>
<comment type="similarity">
    <text evidence="1">Belongs to the type-B carboxylesterase/lipase family.</text>
</comment>
<feature type="signal peptide" evidence="3">
    <location>
        <begin position="1"/>
        <end position="23"/>
    </location>
</feature>
<reference evidence="6" key="1">
    <citation type="journal article" date="2023" name="Mol. Phylogenet. Evol.">
        <title>Genome-scale phylogeny and comparative genomics of the fungal order Sordariales.</title>
        <authorList>
            <person name="Hensen N."/>
            <person name="Bonometti L."/>
            <person name="Westerberg I."/>
            <person name="Brannstrom I.O."/>
            <person name="Guillou S."/>
            <person name="Cros-Aarteil S."/>
            <person name="Calhoun S."/>
            <person name="Haridas S."/>
            <person name="Kuo A."/>
            <person name="Mondo S."/>
            <person name="Pangilinan J."/>
            <person name="Riley R."/>
            <person name="LaButti K."/>
            <person name="Andreopoulos B."/>
            <person name="Lipzen A."/>
            <person name="Chen C."/>
            <person name="Yan M."/>
            <person name="Daum C."/>
            <person name="Ng V."/>
            <person name="Clum A."/>
            <person name="Steindorff A."/>
            <person name="Ohm R.A."/>
            <person name="Martin F."/>
            <person name="Silar P."/>
            <person name="Natvig D.O."/>
            <person name="Lalanne C."/>
            <person name="Gautier V."/>
            <person name="Ament-Velasquez S.L."/>
            <person name="Kruys A."/>
            <person name="Hutchinson M.I."/>
            <person name="Powell A.J."/>
            <person name="Barry K."/>
            <person name="Miller A.N."/>
            <person name="Grigoriev I.V."/>
            <person name="Debuchy R."/>
            <person name="Gladieux P."/>
            <person name="Hiltunen Thoren M."/>
            <person name="Johannesson H."/>
        </authorList>
    </citation>
    <scope>NUCLEOTIDE SEQUENCE [LARGE SCALE GENOMIC DNA]</scope>
    <source>
        <strain evidence="6">CBS 284.82</strain>
    </source>
</reference>
<dbReference type="Proteomes" id="UP001303115">
    <property type="component" value="Unassembled WGS sequence"/>
</dbReference>
<dbReference type="EMBL" id="MU854479">
    <property type="protein sequence ID" value="KAK4034452.1"/>
    <property type="molecule type" value="Genomic_DNA"/>
</dbReference>
<dbReference type="Gene3D" id="3.40.50.1820">
    <property type="entry name" value="alpha/beta hydrolase"/>
    <property type="match status" value="2"/>
</dbReference>
<dbReference type="PANTHER" id="PTHR43918:SF4">
    <property type="entry name" value="CARBOXYLIC ESTER HYDROLASE"/>
    <property type="match status" value="1"/>
</dbReference>
<evidence type="ECO:0000313" key="6">
    <source>
        <dbReference type="Proteomes" id="UP001303115"/>
    </source>
</evidence>
<accession>A0AAN6SP28</accession>